<feature type="domain" description="FAD-binding FR-type" evidence="5">
    <location>
        <begin position="495"/>
        <end position="593"/>
    </location>
</feature>
<keyword evidence="2" id="KW-0285">Flavoprotein</keyword>
<dbReference type="InterPro" id="IPR017938">
    <property type="entry name" value="Riboflavin_synthase-like_b-brl"/>
</dbReference>
<dbReference type="OrthoDB" id="9789468at2"/>
<evidence type="ECO:0000259" key="5">
    <source>
        <dbReference type="PROSITE" id="PS51384"/>
    </source>
</evidence>
<evidence type="ECO:0000313" key="7">
    <source>
        <dbReference type="Proteomes" id="UP000189981"/>
    </source>
</evidence>
<dbReference type="GO" id="GO:0010181">
    <property type="term" value="F:FMN binding"/>
    <property type="evidence" value="ECO:0007669"/>
    <property type="project" value="InterPro"/>
</dbReference>
<organism evidence="6 7">
    <name type="scientific">Daejeonella lutea</name>
    <dbReference type="NCBI Taxonomy" id="572036"/>
    <lineage>
        <taxon>Bacteria</taxon>
        <taxon>Pseudomonadati</taxon>
        <taxon>Bacteroidota</taxon>
        <taxon>Sphingobacteriia</taxon>
        <taxon>Sphingobacteriales</taxon>
        <taxon>Sphingobacteriaceae</taxon>
        <taxon>Daejeonella</taxon>
    </lineage>
</organism>
<feature type="transmembrane region" description="Helical" evidence="3">
    <location>
        <begin position="12"/>
        <end position="33"/>
    </location>
</feature>
<dbReference type="GO" id="GO:0005829">
    <property type="term" value="C:cytosol"/>
    <property type="evidence" value="ECO:0007669"/>
    <property type="project" value="TreeGrafter"/>
</dbReference>
<dbReference type="GO" id="GO:0032496">
    <property type="term" value="P:response to lipopolysaccharide"/>
    <property type="evidence" value="ECO:0007669"/>
    <property type="project" value="TreeGrafter"/>
</dbReference>
<dbReference type="SUPFAM" id="SSF52343">
    <property type="entry name" value="Ferredoxin reductase-like, C-terminal NADP-linked domain"/>
    <property type="match status" value="1"/>
</dbReference>
<dbReference type="GO" id="GO:0006527">
    <property type="term" value="P:L-arginine catabolic process"/>
    <property type="evidence" value="ECO:0007669"/>
    <property type="project" value="TreeGrafter"/>
</dbReference>
<dbReference type="AlphaFoldDB" id="A0A1T5BLM1"/>
<dbReference type="GO" id="GO:0009725">
    <property type="term" value="P:response to hormone"/>
    <property type="evidence" value="ECO:0007669"/>
    <property type="project" value="TreeGrafter"/>
</dbReference>
<dbReference type="PROSITE" id="PS51384">
    <property type="entry name" value="FAD_FR"/>
    <property type="match status" value="1"/>
</dbReference>
<feature type="domain" description="Flavodoxin-like" evidence="4">
    <location>
        <begin position="341"/>
        <end position="480"/>
    </location>
</feature>
<dbReference type="InterPro" id="IPR001709">
    <property type="entry name" value="Flavoprot_Pyr_Nucl_cyt_Rdtase"/>
</dbReference>
<keyword evidence="1" id="KW-0028">Amino-acid biosynthesis</keyword>
<dbReference type="GO" id="GO:0006809">
    <property type="term" value="P:nitric oxide biosynthetic process"/>
    <property type="evidence" value="ECO:0007669"/>
    <property type="project" value="TreeGrafter"/>
</dbReference>
<dbReference type="InterPro" id="IPR001433">
    <property type="entry name" value="OxRdtase_FAD/NAD-bd"/>
</dbReference>
<accession>A0A1T5BLM1</accession>
<proteinExistence type="predicted"/>
<dbReference type="Pfam" id="PF00175">
    <property type="entry name" value="NAD_binding_1"/>
    <property type="match status" value="1"/>
</dbReference>
<evidence type="ECO:0000256" key="1">
    <source>
        <dbReference type="ARBA" id="ARBA00022605"/>
    </source>
</evidence>
<dbReference type="STRING" id="572036.SAMN05661099_1611"/>
<protein>
    <submittedName>
        <fullName evidence="6">Sulfite reductase (NADPH) flavoprotein alpha-component</fullName>
    </submittedName>
</protein>
<evidence type="ECO:0000256" key="2">
    <source>
        <dbReference type="ARBA" id="ARBA00022630"/>
    </source>
</evidence>
<dbReference type="GO" id="GO:0005886">
    <property type="term" value="C:plasma membrane"/>
    <property type="evidence" value="ECO:0007669"/>
    <property type="project" value="TreeGrafter"/>
</dbReference>
<evidence type="ECO:0000256" key="3">
    <source>
        <dbReference type="SAM" id="Phobius"/>
    </source>
</evidence>
<dbReference type="InterPro" id="IPR039261">
    <property type="entry name" value="FNR_nucleotide-bd"/>
</dbReference>
<dbReference type="Gene3D" id="3.40.50.80">
    <property type="entry name" value="Nucleotide-binding domain of ferredoxin-NADP reductase (FNR) module"/>
    <property type="match status" value="1"/>
</dbReference>
<dbReference type="InterPro" id="IPR008254">
    <property type="entry name" value="Flavodoxin/NO_synth"/>
</dbReference>
<dbReference type="PANTHER" id="PTHR19384">
    <property type="entry name" value="NITRIC OXIDE SYNTHASE-RELATED"/>
    <property type="match status" value="1"/>
</dbReference>
<feature type="transmembrane region" description="Helical" evidence="3">
    <location>
        <begin position="130"/>
        <end position="151"/>
    </location>
</feature>
<reference evidence="7" key="1">
    <citation type="submission" date="2017-02" db="EMBL/GenBank/DDBJ databases">
        <authorList>
            <person name="Varghese N."/>
            <person name="Submissions S."/>
        </authorList>
    </citation>
    <scope>NUCLEOTIDE SEQUENCE [LARGE SCALE GENOMIC DNA]</scope>
    <source>
        <strain evidence="7">DSM 22385</strain>
    </source>
</reference>
<dbReference type="Pfam" id="PF03929">
    <property type="entry name" value="PepSY_TM"/>
    <property type="match status" value="1"/>
</dbReference>
<keyword evidence="3" id="KW-1133">Transmembrane helix</keyword>
<dbReference type="PROSITE" id="PS50902">
    <property type="entry name" value="FLAVODOXIN_LIKE"/>
    <property type="match status" value="1"/>
</dbReference>
<keyword evidence="7" id="KW-1185">Reference proteome</keyword>
<evidence type="ECO:0000259" key="4">
    <source>
        <dbReference type="PROSITE" id="PS50902"/>
    </source>
</evidence>
<dbReference type="InterPro" id="IPR029039">
    <property type="entry name" value="Flavoprotein-like_sf"/>
</dbReference>
<gene>
    <name evidence="6" type="ORF">SAMN05661099_1611</name>
</gene>
<dbReference type="EMBL" id="FUYR01000001">
    <property type="protein sequence ID" value="SKB48172.1"/>
    <property type="molecule type" value="Genomic_DNA"/>
</dbReference>
<dbReference type="SUPFAM" id="SSF63380">
    <property type="entry name" value="Riboflavin synthase domain-like"/>
    <property type="match status" value="1"/>
</dbReference>
<keyword evidence="3" id="KW-0812">Transmembrane</keyword>
<dbReference type="Proteomes" id="UP000189981">
    <property type="component" value="Unassembled WGS sequence"/>
</dbReference>
<feature type="transmembrane region" description="Helical" evidence="3">
    <location>
        <begin position="172"/>
        <end position="195"/>
    </location>
</feature>
<name>A0A1T5BLM1_9SPHI</name>
<evidence type="ECO:0000313" key="6">
    <source>
        <dbReference type="EMBL" id="SKB48172.1"/>
    </source>
</evidence>
<dbReference type="Gene3D" id="2.40.30.10">
    <property type="entry name" value="Translation factors"/>
    <property type="match status" value="1"/>
</dbReference>
<sequence length="731" mass="82149">MTISIWRYSHLALAVSSFIFILLASFTGIILAFDPVAQKTLPYRVNNFNQITLAEAIPAIKKAYPEVTDITVDANQFVILNGTNEQLENVTVYIDPRTGKSLGIPAEQSSFFQWVTAFHRSLFLKETGRFIIGLTSFLLLLIAVSGTILVIQRQRGVKRFFSKIVRENFAQYYHVVLGRVSLIFIIIIAFSGTYLSLARFEVIKTQQISHNIDFDSISTDNKRVPAEFPVFTKTLFADVKSIEFPFSEDPEDYYTLKLKDRELVVNQLNGDILSEIPYTQTAMLTELSLDLHTGRTNWIWALILALATVNILFFIYSGFAITLKRIANKVKNKYKAGDCRFIILVGSENGNTFFFARTIYKQLLDAGEKCYIAELNSYDTFPKAEHLIVLTATYGLGDAPVNAAKFLSRLEKIHQPKPVKFSVVGFGSHSYPDFCKFAFEVNNKLAAQEWALPLLEIHTVNDRSPDEFMQWASQWSQQAGVQLNISPAVFQVKPKRPQTLTVTGRSELSHAEGAFLITLKPSGRVKYTSGDLLAIYPANDHRERLYSIGKIGDAIQLSVKLYPGGLGSGYLNSLKPGDKIRARIDANKHFHFPNNGAPVLMISNGTGIAPFLGMIDQNKLKSSCYLYCGFRGEQSFRLYKDLLDASLRSLKLKQLQVAYSREGDKKYVKDILARDESFVASLLDDGGTIMICGSLAMQQNVIELLEDICGKVNNRDVSYFQARGQILMDCY</sequence>
<dbReference type="GO" id="GO:0050660">
    <property type="term" value="F:flavin adenine dinucleotide binding"/>
    <property type="evidence" value="ECO:0007669"/>
    <property type="project" value="TreeGrafter"/>
</dbReference>
<dbReference type="PANTHER" id="PTHR19384:SF84">
    <property type="entry name" value="METHIONINE SYNTHASE REDUCTASE"/>
    <property type="match status" value="1"/>
</dbReference>
<dbReference type="GO" id="GO:0004517">
    <property type="term" value="F:nitric-oxide synthase activity"/>
    <property type="evidence" value="ECO:0007669"/>
    <property type="project" value="TreeGrafter"/>
</dbReference>
<dbReference type="Pfam" id="PF00258">
    <property type="entry name" value="Flavodoxin_1"/>
    <property type="match status" value="1"/>
</dbReference>
<dbReference type="InterPro" id="IPR017927">
    <property type="entry name" value="FAD-bd_FR_type"/>
</dbReference>
<dbReference type="SUPFAM" id="SSF52218">
    <property type="entry name" value="Flavoproteins"/>
    <property type="match status" value="1"/>
</dbReference>
<dbReference type="RefSeq" id="WP_079702065.1">
    <property type="nucleotide sequence ID" value="NZ_FUYR01000001.1"/>
</dbReference>
<dbReference type="PRINTS" id="PR00371">
    <property type="entry name" value="FPNCR"/>
</dbReference>
<dbReference type="GO" id="GO:0007263">
    <property type="term" value="P:nitric oxide mediated signal transduction"/>
    <property type="evidence" value="ECO:0007669"/>
    <property type="project" value="TreeGrafter"/>
</dbReference>
<feature type="transmembrane region" description="Helical" evidence="3">
    <location>
        <begin position="298"/>
        <end position="323"/>
    </location>
</feature>
<dbReference type="Gene3D" id="3.40.50.360">
    <property type="match status" value="1"/>
</dbReference>
<dbReference type="InterPro" id="IPR005625">
    <property type="entry name" value="PepSY-ass_TM"/>
</dbReference>
<keyword evidence="3" id="KW-0472">Membrane</keyword>